<dbReference type="SUPFAM" id="SSF54523">
    <property type="entry name" value="Pili subunits"/>
    <property type="match status" value="1"/>
</dbReference>
<name>A0A5C5Y6I6_9PLAN</name>
<keyword evidence="1" id="KW-1133">Transmembrane helix</keyword>
<gene>
    <name evidence="2" type="ORF">Pan14r_21710</name>
</gene>
<sequence>MLVLFKPRPIRLPSRRQRSRSAFTLVEIMVVLVVGGLLLGMGASMMATARRSSRIARTQAVISVVDGVIRQRLDELNSLPLPLEHNIARTTQRIPSIPADEAERVRLQMRRDAIRMYLPDRYSDLIRITDNRVTNATNDPFFVFSPDLTSDRNKDSQPDEWISGVWTDPVTIAGPVRVSDRQPDGTFIPSVTVARYSWWNDTDNDFRTENHNVPGQLSAYRARIPRIVPNNQLGFTTSWSPANSPAECLYLVMSTTFISGTSAIEMLPRGHVEDTDGDGVPEIVDAWGVPLGFIRWPVGYVEPGNPAPPTVLANVEPEEYDVFRADFAYAENASSAVNAQPLPRSLQPLVVSAGPDGVFDLRFYQTRSDNKNFDVIYPLETWPNTQAWVGNQTAGRPQNFFYVDPFLRQSLAQNNGAAGAIGGVFDTDGDGSFEGLSDNITNHGLTGDAQ</sequence>
<accession>A0A5C5Y6I6</accession>
<keyword evidence="1" id="KW-0472">Membrane</keyword>
<feature type="transmembrane region" description="Helical" evidence="1">
    <location>
        <begin position="21"/>
        <end position="47"/>
    </location>
</feature>
<dbReference type="Proteomes" id="UP000317238">
    <property type="component" value="Unassembled WGS sequence"/>
</dbReference>
<evidence type="ECO:0000256" key="1">
    <source>
        <dbReference type="SAM" id="Phobius"/>
    </source>
</evidence>
<dbReference type="AlphaFoldDB" id="A0A5C5Y6I6"/>
<keyword evidence="1" id="KW-0812">Transmembrane</keyword>
<protein>
    <recommendedName>
        <fullName evidence="4">Type II secretion system protein G</fullName>
    </recommendedName>
</protein>
<organism evidence="2 3">
    <name type="scientific">Crateriforma conspicua</name>
    <dbReference type="NCBI Taxonomy" id="2527996"/>
    <lineage>
        <taxon>Bacteria</taxon>
        <taxon>Pseudomonadati</taxon>
        <taxon>Planctomycetota</taxon>
        <taxon>Planctomycetia</taxon>
        <taxon>Planctomycetales</taxon>
        <taxon>Planctomycetaceae</taxon>
        <taxon>Crateriforma</taxon>
    </lineage>
</organism>
<proteinExistence type="predicted"/>
<dbReference type="OrthoDB" id="253619at2"/>
<dbReference type="InterPro" id="IPR012902">
    <property type="entry name" value="N_methyl_site"/>
</dbReference>
<evidence type="ECO:0000313" key="2">
    <source>
        <dbReference type="EMBL" id="TWT69875.1"/>
    </source>
</evidence>
<dbReference type="InterPro" id="IPR045584">
    <property type="entry name" value="Pilin-like"/>
</dbReference>
<dbReference type="NCBIfam" id="TIGR02532">
    <property type="entry name" value="IV_pilin_GFxxxE"/>
    <property type="match status" value="1"/>
</dbReference>
<dbReference type="Pfam" id="PF07963">
    <property type="entry name" value="N_methyl"/>
    <property type="match status" value="1"/>
</dbReference>
<evidence type="ECO:0000313" key="3">
    <source>
        <dbReference type="Proteomes" id="UP000317238"/>
    </source>
</evidence>
<dbReference type="EMBL" id="SJPL01000001">
    <property type="protein sequence ID" value="TWT69875.1"/>
    <property type="molecule type" value="Genomic_DNA"/>
</dbReference>
<comment type="caution">
    <text evidence="2">The sequence shown here is derived from an EMBL/GenBank/DDBJ whole genome shotgun (WGS) entry which is preliminary data.</text>
</comment>
<reference evidence="2 3" key="1">
    <citation type="submission" date="2019-02" db="EMBL/GenBank/DDBJ databases">
        <title>Deep-cultivation of Planctomycetes and their phenomic and genomic characterization uncovers novel biology.</title>
        <authorList>
            <person name="Wiegand S."/>
            <person name="Jogler M."/>
            <person name="Boedeker C."/>
            <person name="Pinto D."/>
            <person name="Vollmers J."/>
            <person name="Rivas-Marin E."/>
            <person name="Kohn T."/>
            <person name="Peeters S.H."/>
            <person name="Heuer A."/>
            <person name="Rast P."/>
            <person name="Oberbeckmann S."/>
            <person name="Bunk B."/>
            <person name="Jeske O."/>
            <person name="Meyerdierks A."/>
            <person name="Storesund J.E."/>
            <person name="Kallscheuer N."/>
            <person name="Luecker S."/>
            <person name="Lage O.M."/>
            <person name="Pohl T."/>
            <person name="Merkel B.J."/>
            <person name="Hornburger P."/>
            <person name="Mueller R.-W."/>
            <person name="Bruemmer F."/>
            <person name="Labrenz M."/>
            <person name="Spormann A.M."/>
            <person name="Op Den Camp H."/>
            <person name="Overmann J."/>
            <person name="Amann R."/>
            <person name="Jetten M.S.M."/>
            <person name="Mascher T."/>
            <person name="Medema M.H."/>
            <person name="Devos D.P."/>
            <person name="Kaster A.-K."/>
            <person name="Ovreas L."/>
            <person name="Rohde M."/>
            <person name="Galperin M.Y."/>
            <person name="Jogler C."/>
        </authorList>
    </citation>
    <scope>NUCLEOTIDE SEQUENCE [LARGE SCALE GENOMIC DNA]</scope>
    <source>
        <strain evidence="2 3">Pan14r</strain>
    </source>
</reference>
<keyword evidence="3" id="KW-1185">Reference proteome</keyword>
<evidence type="ECO:0008006" key="4">
    <source>
        <dbReference type="Google" id="ProtNLM"/>
    </source>
</evidence>
<dbReference type="RefSeq" id="WP_146439081.1">
    <property type="nucleotide sequence ID" value="NZ_SJPL01000001.1"/>
</dbReference>